<protein>
    <recommendedName>
        <fullName evidence="4">Phenol degradation protein meta</fullName>
    </recommendedName>
</protein>
<proteinExistence type="predicted"/>
<reference evidence="2 3" key="1">
    <citation type="journal article" date="2018" name="Arch. Microbiol.">
        <title>New insights into the metabolic potential of the phototrophic purple bacterium Rhodopila globiformis DSM 161(T) from its draft genome sequence and evidence for a vanadium-dependent nitrogenase.</title>
        <authorList>
            <person name="Imhoff J.F."/>
            <person name="Rahn T."/>
            <person name="Kunzel S."/>
            <person name="Neulinger S.C."/>
        </authorList>
    </citation>
    <scope>NUCLEOTIDE SEQUENCE [LARGE SCALE GENOMIC DNA]</scope>
    <source>
        <strain evidence="2 3">DSM 161</strain>
    </source>
</reference>
<organism evidence="2 3">
    <name type="scientific">Rhodopila globiformis</name>
    <name type="common">Rhodopseudomonas globiformis</name>
    <dbReference type="NCBI Taxonomy" id="1071"/>
    <lineage>
        <taxon>Bacteria</taxon>
        <taxon>Pseudomonadati</taxon>
        <taxon>Pseudomonadota</taxon>
        <taxon>Alphaproteobacteria</taxon>
        <taxon>Acetobacterales</taxon>
        <taxon>Acetobacteraceae</taxon>
        <taxon>Rhodopila</taxon>
    </lineage>
</organism>
<feature type="chain" id="PRO_5015615806" description="Phenol degradation protein meta" evidence="1">
    <location>
        <begin position="25"/>
        <end position="311"/>
    </location>
</feature>
<evidence type="ECO:0000313" key="3">
    <source>
        <dbReference type="Proteomes" id="UP000239724"/>
    </source>
</evidence>
<sequence>MKRVLGATALALAGVMSVAGPASAMELWDPHLRGVDEGLAAGALPPPGVYGVFNNYWASFNAYDNNGKKVPGTGLQAFVAVPIALWSTGIKVLGADFGMAIAQPFDYTSAQPGYGTGVGSGNWGLFNTVLVPGILSWTLGDFHVSTSLSMYLPTATSTLSGLVVHGHNVNGGLPSGNGYFAVQPDFGVSWLHDGWNLSASLHLTVPVTASNDTGYSYKSGNQFSGDYTATKTLGKWTFGLGVHQQNQVSPDSSNGPNVIAPKGNAVNFGLGPIVGYTFGNGVELQGIWNHDVIVRNDVGGDFFNVRLVTAF</sequence>
<dbReference type="EMBL" id="NHRY01000209">
    <property type="protein sequence ID" value="PPQ30540.1"/>
    <property type="molecule type" value="Genomic_DNA"/>
</dbReference>
<gene>
    <name evidence="2" type="ORF">CCS01_19005</name>
</gene>
<comment type="caution">
    <text evidence="2">The sequence shown here is derived from an EMBL/GenBank/DDBJ whole genome shotgun (WGS) entry which is preliminary data.</text>
</comment>
<dbReference type="AlphaFoldDB" id="A0A2S6N7F3"/>
<dbReference type="InterPro" id="IPR025737">
    <property type="entry name" value="FApF"/>
</dbReference>
<evidence type="ECO:0000256" key="1">
    <source>
        <dbReference type="SAM" id="SignalP"/>
    </source>
</evidence>
<feature type="signal peptide" evidence="1">
    <location>
        <begin position="1"/>
        <end position="24"/>
    </location>
</feature>
<dbReference type="Proteomes" id="UP000239724">
    <property type="component" value="Unassembled WGS sequence"/>
</dbReference>
<keyword evidence="3" id="KW-1185">Reference proteome</keyword>
<name>A0A2S6N7F3_RHOGL</name>
<evidence type="ECO:0000313" key="2">
    <source>
        <dbReference type="EMBL" id="PPQ30540.1"/>
    </source>
</evidence>
<dbReference type="Pfam" id="PF13557">
    <property type="entry name" value="Phenol_MetA_deg"/>
    <property type="match status" value="1"/>
</dbReference>
<evidence type="ECO:0008006" key="4">
    <source>
        <dbReference type="Google" id="ProtNLM"/>
    </source>
</evidence>
<keyword evidence="1" id="KW-0732">Signal</keyword>
<accession>A0A2S6N7F3</accession>